<organism evidence="3 4">
    <name type="scientific">Albidiferax ferrireducens (strain ATCC BAA-621 / DSM 15236 / T118)</name>
    <name type="common">Rhodoferax ferrireducens</name>
    <dbReference type="NCBI Taxonomy" id="338969"/>
    <lineage>
        <taxon>Bacteria</taxon>
        <taxon>Pseudomonadati</taxon>
        <taxon>Pseudomonadota</taxon>
        <taxon>Betaproteobacteria</taxon>
        <taxon>Burkholderiales</taxon>
        <taxon>Comamonadaceae</taxon>
        <taxon>Rhodoferax</taxon>
    </lineage>
</organism>
<protein>
    <recommendedName>
        <fullName evidence="5">Acyl-CoA thioesterase</fullName>
    </recommendedName>
</protein>
<dbReference type="KEGG" id="rfr:Rfer_3513"/>
<dbReference type="EMBL" id="CP000267">
    <property type="protein sequence ID" value="ABD71218.1"/>
    <property type="molecule type" value="Genomic_DNA"/>
</dbReference>
<evidence type="ECO:0000313" key="4">
    <source>
        <dbReference type="Proteomes" id="UP000008332"/>
    </source>
</evidence>
<feature type="domain" description="Acyl-CoA thioesterase-like C-terminal" evidence="2">
    <location>
        <begin position="135"/>
        <end position="280"/>
    </location>
</feature>
<dbReference type="PANTHER" id="PTHR38110">
    <property type="entry name" value="CHROMOSOME 23, WHOLE GENOME SHOTGUN SEQUENCE"/>
    <property type="match status" value="1"/>
</dbReference>
<keyword evidence="4" id="KW-1185">Reference proteome</keyword>
<dbReference type="HOGENOM" id="CLU_060311_0_0_4"/>
<dbReference type="InterPro" id="IPR049450">
    <property type="entry name" value="ACOT8-like_C"/>
</dbReference>
<evidence type="ECO:0008006" key="5">
    <source>
        <dbReference type="Google" id="ProtNLM"/>
    </source>
</evidence>
<dbReference type="STRING" id="338969.Rfer_3513"/>
<dbReference type="Gene3D" id="2.40.160.210">
    <property type="entry name" value="Acyl-CoA thioesterase, double hotdog domain"/>
    <property type="match status" value="1"/>
</dbReference>
<accession>Q21SN5</accession>
<evidence type="ECO:0000259" key="1">
    <source>
        <dbReference type="Pfam" id="PF13622"/>
    </source>
</evidence>
<name>Q21SN5_ALBFT</name>
<dbReference type="InterPro" id="IPR029069">
    <property type="entry name" value="HotDog_dom_sf"/>
</dbReference>
<dbReference type="OrthoDB" id="4370297at2"/>
<dbReference type="Proteomes" id="UP000008332">
    <property type="component" value="Chromosome"/>
</dbReference>
<evidence type="ECO:0000259" key="2">
    <source>
        <dbReference type="Pfam" id="PF20789"/>
    </source>
</evidence>
<reference evidence="4" key="1">
    <citation type="submission" date="2006-02" db="EMBL/GenBank/DDBJ databases">
        <title>Complete sequence of chromosome of Rhodoferax ferrireducens DSM 15236.</title>
        <authorList>
            <person name="Copeland A."/>
            <person name="Lucas S."/>
            <person name="Lapidus A."/>
            <person name="Barry K."/>
            <person name="Detter J.C."/>
            <person name="Glavina del Rio T."/>
            <person name="Hammon N."/>
            <person name="Israni S."/>
            <person name="Pitluck S."/>
            <person name="Brettin T."/>
            <person name="Bruce D."/>
            <person name="Han C."/>
            <person name="Tapia R."/>
            <person name="Gilna P."/>
            <person name="Kiss H."/>
            <person name="Schmutz J."/>
            <person name="Larimer F."/>
            <person name="Land M."/>
            <person name="Kyrpides N."/>
            <person name="Ivanova N."/>
            <person name="Richardson P."/>
        </authorList>
    </citation>
    <scope>NUCLEOTIDE SEQUENCE [LARGE SCALE GENOMIC DNA]</scope>
    <source>
        <strain evidence="4">ATCC BAA-621 / DSM 15236 / T118</strain>
    </source>
</reference>
<dbReference type="InterPro" id="IPR042171">
    <property type="entry name" value="Acyl-CoA_hotdog"/>
</dbReference>
<dbReference type="Pfam" id="PF20789">
    <property type="entry name" value="4HBT_3C"/>
    <property type="match status" value="1"/>
</dbReference>
<gene>
    <name evidence="3" type="ordered locus">Rfer_3513</name>
</gene>
<dbReference type="SUPFAM" id="SSF54637">
    <property type="entry name" value="Thioesterase/thiol ester dehydrase-isomerase"/>
    <property type="match status" value="2"/>
</dbReference>
<dbReference type="InterPro" id="IPR049449">
    <property type="entry name" value="TesB_ACOT8-like_N"/>
</dbReference>
<dbReference type="eggNOG" id="COG1946">
    <property type="taxonomic scope" value="Bacteria"/>
</dbReference>
<dbReference type="PANTHER" id="PTHR38110:SF1">
    <property type="entry name" value="THIOESTERASE DOMAIN-CONTAINING PROTEIN"/>
    <property type="match status" value="1"/>
</dbReference>
<dbReference type="InterPro" id="IPR052389">
    <property type="entry name" value="Sec_Metab_Biosynth-Assoc"/>
</dbReference>
<sequence>MSSHPFDTALTLTPDFDTAPDQFLGHTSPAWWNMVGPFGGVTAAIALNAVMTHPSRLGDPVALTVNYTSALTPGPFKVVATPVQTNRSTQHWVLALRQTDANGVDVVALTGTAITGLRRDTWSASDLPCPEVPRPDSLPRNAAPGGKLAWFARYDMRSITGPLPSKWDGGAASADPQQASLTQLWIRDEPPRPLDFTSLVAMADGFFPRVWLRRALLVPAGTVSLTVYFHAGPEQLAESGTGFLLAQARGQGYRNGFFDQAGQLWNAAGSLLATTHQLVYYKE</sequence>
<evidence type="ECO:0000313" key="3">
    <source>
        <dbReference type="EMBL" id="ABD71218.1"/>
    </source>
</evidence>
<dbReference type="AlphaFoldDB" id="Q21SN5"/>
<dbReference type="Pfam" id="PF13622">
    <property type="entry name" value="4HBT_3"/>
    <property type="match status" value="1"/>
</dbReference>
<dbReference type="RefSeq" id="WP_011465781.1">
    <property type="nucleotide sequence ID" value="NC_007908.1"/>
</dbReference>
<feature type="domain" description="Acyl-CoA thioesterase-like N-terminal HotDog" evidence="1">
    <location>
        <begin position="29"/>
        <end position="114"/>
    </location>
</feature>
<proteinExistence type="predicted"/>